<organism evidence="2 3">
    <name type="scientific">Iphiclides podalirius</name>
    <name type="common">scarce swallowtail</name>
    <dbReference type="NCBI Taxonomy" id="110791"/>
    <lineage>
        <taxon>Eukaryota</taxon>
        <taxon>Metazoa</taxon>
        <taxon>Ecdysozoa</taxon>
        <taxon>Arthropoda</taxon>
        <taxon>Hexapoda</taxon>
        <taxon>Insecta</taxon>
        <taxon>Pterygota</taxon>
        <taxon>Neoptera</taxon>
        <taxon>Endopterygota</taxon>
        <taxon>Lepidoptera</taxon>
        <taxon>Glossata</taxon>
        <taxon>Ditrysia</taxon>
        <taxon>Papilionoidea</taxon>
        <taxon>Papilionidae</taxon>
        <taxon>Papilioninae</taxon>
        <taxon>Iphiclides</taxon>
    </lineage>
</organism>
<feature type="non-terminal residue" evidence="2">
    <location>
        <position position="149"/>
    </location>
</feature>
<dbReference type="EMBL" id="OW152829">
    <property type="protein sequence ID" value="CAH2047392.1"/>
    <property type="molecule type" value="Genomic_DNA"/>
</dbReference>
<keyword evidence="3" id="KW-1185">Reference proteome</keyword>
<feature type="region of interest" description="Disordered" evidence="1">
    <location>
        <begin position="1"/>
        <end position="21"/>
    </location>
</feature>
<feature type="compositionally biased region" description="Basic residues" evidence="1">
    <location>
        <begin position="1"/>
        <end position="12"/>
    </location>
</feature>
<reference evidence="2" key="1">
    <citation type="submission" date="2022-03" db="EMBL/GenBank/DDBJ databases">
        <authorList>
            <person name="Martin H S."/>
        </authorList>
    </citation>
    <scope>NUCLEOTIDE SEQUENCE</scope>
</reference>
<evidence type="ECO:0000256" key="1">
    <source>
        <dbReference type="SAM" id="MobiDB-lite"/>
    </source>
</evidence>
<accession>A0ABN8I5W5</accession>
<evidence type="ECO:0000313" key="2">
    <source>
        <dbReference type="EMBL" id="CAH2047392.1"/>
    </source>
</evidence>
<feature type="region of interest" description="Disordered" evidence="1">
    <location>
        <begin position="59"/>
        <end position="101"/>
    </location>
</feature>
<name>A0ABN8I5W5_9NEOP</name>
<protein>
    <submittedName>
        <fullName evidence="2">Uncharacterized protein</fullName>
    </submittedName>
</protein>
<dbReference type="Proteomes" id="UP000837857">
    <property type="component" value="Chromosome 17"/>
</dbReference>
<gene>
    <name evidence="2" type="ORF">IPOD504_LOCUS5755</name>
</gene>
<proteinExistence type="predicted"/>
<evidence type="ECO:0000313" key="3">
    <source>
        <dbReference type="Proteomes" id="UP000837857"/>
    </source>
</evidence>
<sequence>MVRTSRLFRPRRPSNALPGRRSSLQLRTTSSAKPRILPKWWALSVLSASSGPQCTASLRAPSECVGPGTSPSDSVRTLHSTAAAPSAAREQPGASVTTAPVTRQNSSAATIILIRTFGMSFRLSTYLVAGQCSRDAHNHISFTVHYAIV</sequence>
<feature type="compositionally biased region" description="Polar residues" evidence="1">
    <location>
        <begin position="69"/>
        <end position="80"/>
    </location>
</feature>